<proteinExistence type="predicted"/>
<sequence length="131" mass="14480">MAAPAEANCQIKGGDAVEATFEKCGSAKRVTCIVDGDTFWHNGTKVRIADVNTPETSRPSCPRERELGNRATARMQTLLNDGPFQLVRADRDEDRYGRKLRVAMRGGKSLGGILVREGLAESWTGRRKNWC</sequence>
<dbReference type="Proteomes" id="UP000471435">
    <property type="component" value="Unassembled WGS sequence"/>
</dbReference>
<dbReference type="InterPro" id="IPR035437">
    <property type="entry name" value="SNase_OB-fold_sf"/>
</dbReference>
<dbReference type="PROSITE" id="PS50830">
    <property type="entry name" value="TNASE_3"/>
    <property type="match status" value="1"/>
</dbReference>
<dbReference type="InterPro" id="IPR016071">
    <property type="entry name" value="Staphylococal_nuclease_OB-fold"/>
</dbReference>
<dbReference type="EMBL" id="WTYP01000002">
    <property type="protein sequence ID" value="MXP47605.1"/>
    <property type="molecule type" value="Genomic_DNA"/>
</dbReference>
<organism evidence="2 3">
    <name type="scientific">Pontixanthobacter luteolus</name>
    <dbReference type="NCBI Taxonomy" id="295089"/>
    <lineage>
        <taxon>Bacteria</taxon>
        <taxon>Pseudomonadati</taxon>
        <taxon>Pseudomonadota</taxon>
        <taxon>Alphaproteobacteria</taxon>
        <taxon>Sphingomonadales</taxon>
        <taxon>Erythrobacteraceae</taxon>
        <taxon>Pontixanthobacter</taxon>
    </lineage>
</organism>
<feature type="domain" description="TNase-like" evidence="1">
    <location>
        <begin position="29"/>
        <end position="131"/>
    </location>
</feature>
<comment type="caution">
    <text evidence="2">The sequence shown here is derived from an EMBL/GenBank/DDBJ whole genome shotgun (WGS) entry which is preliminary data.</text>
</comment>
<dbReference type="SUPFAM" id="SSF50199">
    <property type="entry name" value="Staphylococcal nuclease"/>
    <property type="match status" value="1"/>
</dbReference>
<dbReference type="AlphaFoldDB" id="A0A6I4V1L9"/>
<dbReference type="Gene3D" id="2.40.50.90">
    <property type="match status" value="1"/>
</dbReference>
<reference evidence="2 3" key="1">
    <citation type="submission" date="2019-12" db="EMBL/GenBank/DDBJ databases">
        <title>Genomic-based taxomic classification of the family Erythrobacteraceae.</title>
        <authorList>
            <person name="Xu L."/>
        </authorList>
    </citation>
    <scope>NUCLEOTIDE SEQUENCE [LARGE SCALE GENOMIC DNA]</scope>
    <source>
        <strain evidence="2 3">SW-109</strain>
    </source>
</reference>
<evidence type="ECO:0000313" key="2">
    <source>
        <dbReference type="EMBL" id="MXP47605.1"/>
    </source>
</evidence>
<evidence type="ECO:0000259" key="1">
    <source>
        <dbReference type="PROSITE" id="PS50830"/>
    </source>
</evidence>
<accession>A0A6I4V1L9</accession>
<keyword evidence="3" id="KW-1185">Reference proteome</keyword>
<dbReference type="OrthoDB" id="7469880at2"/>
<evidence type="ECO:0000313" key="3">
    <source>
        <dbReference type="Proteomes" id="UP000471435"/>
    </source>
</evidence>
<gene>
    <name evidence="2" type="ORF">GRI43_09460</name>
</gene>
<name>A0A6I4V1L9_9SPHN</name>
<protein>
    <submittedName>
        <fullName evidence="2">Thermonuclease family protein</fullName>
    </submittedName>
</protein>
<dbReference type="Pfam" id="PF00565">
    <property type="entry name" value="SNase"/>
    <property type="match status" value="1"/>
</dbReference>